<keyword evidence="2" id="KW-1185">Reference proteome</keyword>
<dbReference type="HOGENOM" id="CLU_1349583_0_0_1"/>
<dbReference type="OrthoDB" id="428577at2759"/>
<dbReference type="Proteomes" id="UP000028545">
    <property type="component" value="Unassembled WGS sequence"/>
</dbReference>
<evidence type="ECO:0000313" key="1">
    <source>
        <dbReference type="EMBL" id="KEZ43329.1"/>
    </source>
</evidence>
<dbReference type="KEGG" id="sapo:SAPIO_CDS4777"/>
<dbReference type="GeneID" id="27723849"/>
<gene>
    <name evidence="1" type="ORF">SAPIO_CDS4777</name>
</gene>
<organism evidence="1 2">
    <name type="scientific">Pseudallescheria apiosperma</name>
    <name type="common">Scedosporium apiospermum</name>
    <dbReference type="NCBI Taxonomy" id="563466"/>
    <lineage>
        <taxon>Eukaryota</taxon>
        <taxon>Fungi</taxon>
        <taxon>Dikarya</taxon>
        <taxon>Ascomycota</taxon>
        <taxon>Pezizomycotina</taxon>
        <taxon>Sordariomycetes</taxon>
        <taxon>Hypocreomycetidae</taxon>
        <taxon>Microascales</taxon>
        <taxon>Microascaceae</taxon>
        <taxon>Scedosporium</taxon>
    </lineage>
</organism>
<name>A0A084G7L7_PSEDA</name>
<accession>A0A084G7L7</accession>
<dbReference type="AlphaFoldDB" id="A0A084G7L7"/>
<dbReference type="VEuPathDB" id="FungiDB:SAPIO_CDS4777"/>
<sequence>MDLREKQNGGRRWRKGRLRFDRDYGYESWCQVWDAVPESSPASKITDKEDASFWCDSEPKLPFDAAMAKQTFSEETGIELGRLLLAHKGIELEDKLLVDLNLYVEQGLHMALRPEEPKVLDIGVGSTIVQHIVPGSTEPRQWDFANPKIIHIQILNAAAFKAVTGVDPPPTPLQTRMEMERMQQQWLSFGWVKAMAGLVPRML</sequence>
<dbReference type="EMBL" id="JOWA01000094">
    <property type="protein sequence ID" value="KEZ43329.1"/>
    <property type="molecule type" value="Genomic_DNA"/>
</dbReference>
<protein>
    <submittedName>
        <fullName evidence="1">Uncharacterized protein</fullName>
    </submittedName>
</protein>
<evidence type="ECO:0000313" key="2">
    <source>
        <dbReference type="Proteomes" id="UP000028545"/>
    </source>
</evidence>
<reference evidence="1 2" key="1">
    <citation type="journal article" date="2014" name="Genome Announc.">
        <title>Draft genome sequence of the pathogenic fungus Scedosporium apiospermum.</title>
        <authorList>
            <person name="Vandeputte P."/>
            <person name="Ghamrawi S."/>
            <person name="Rechenmann M."/>
            <person name="Iltis A."/>
            <person name="Giraud S."/>
            <person name="Fleury M."/>
            <person name="Thornton C."/>
            <person name="Delhaes L."/>
            <person name="Meyer W."/>
            <person name="Papon N."/>
            <person name="Bouchara J.P."/>
        </authorList>
    </citation>
    <scope>NUCLEOTIDE SEQUENCE [LARGE SCALE GENOMIC DNA]</scope>
    <source>
        <strain evidence="1 2">IHEM 14462</strain>
    </source>
</reference>
<comment type="caution">
    <text evidence="1">The sequence shown here is derived from an EMBL/GenBank/DDBJ whole genome shotgun (WGS) entry which is preliminary data.</text>
</comment>
<dbReference type="RefSeq" id="XP_016643128.1">
    <property type="nucleotide sequence ID" value="XM_016787249.1"/>
</dbReference>
<proteinExistence type="predicted"/>